<reference evidence="1" key="1">
    <citation type="submission" date="2023-03" db="EMBL/GenBank/DDBJ databases">
        <title>Massive genome expansion in bonnet fungi (Mycena s.s.) driven by repeated elements and novel gene families across ecological guilds.</title>
        <authorList>
            <consortium name="Lawrence Berkeley National Laboratory"/>
            <person name="Harder C.B."/>
            <person name="Miyauchi S."/>
            <person name="Viragh M."/>
            <person name="Kuo A."/>
            <person name="Thoen E."/>
            <person name="Andreopoulos B."/>
            <person name="Lu D."/>
            <person name="Skrede I."/>
            <person name="Drula E."/>
            <person name="Henrissat B."/>
            <person name="Morin E."/>
            <person name="Kohler A."/>
            <person name="Barry K."/>
            <person name="LaButti K."/>
            <person name="Morin E."/>
            <person name="Salamov A."/>
            <person name="Lipzen A."/>
            <person name="Mereny Z."/>
            <person name="Hegedus B."/>
            <person name="Baldrian P."/>
            <person name="Stursova M."/>
            <person name="Weitz H."/>
            <person name="Taylor A."/>
            <person name="Grigoriev I.V."/>
            <person name="Nagy L.G."/>
            <person name="Martin F."/>
            <person name="Kauserud H."/>
        </authorList>
    </citation>
    <scope>NUCLEOTIDE SEQUENCE</scope>
    <source>
        <strain evidence="1">CBHHK067</strain>
    </source>
</reference>
<dbReference type="Proteomes" id="UP001221757">
    <property type="component" value="Unassembled WGS sequence"/>
</dbReference>
<gene>
    <name evidence="1" type="ORF">B0H17DRAFT_1284271</name>
</gene>
<evidence type="ECO:0000313" key="2">
    <source>
        <dbReference type="Proteomes" id="UP001221757"/>
    </source>
</evidence>
<comment type="caution">
    <text evidence="1">The sequence shown here is derived from an EMBL/GenBank/DDBJ whole genome shotgun (WGS) entry which is preliminary data.</text>
</comment>
<name>A0AAD7BT52_MYCRO</name>
<dbReference type="EMBL" id="JARKIE010000531">
    <property type="protein sequence ID" value="KAJ7629834.1"/>
    <property type="molecule type" value="Genomic_DNA"/>
</dbReference>
<organism evidence="1 2">
    <name type="scientific">Mycena rosella</name>
    <name type="common">Pink bonnet</name>
    <name type="synonym">Agaricus rosellus</name>
    <dbReference type="NCBI Taxonomy" id="1033263"/>
    <lineage>
        <taxon>Eukaryota</taxon>
        <taxon>Fungi</taxon>
        <taxon>Dikarya</taxon>
        <taxon>Basidiomycota</taxon>
        <taxon>Agaricomycotina</taxon>
        <taxon>Agaricomycetes</taxon>
        <taxon>Agaricomycetidae</taxon>
        <taxon>Agaricales</taxon>
        <taxon>Marasmiineae</taxon>
        <taxon>Mycenaceae</taxon>
        <taxon>Mycena</taxon>
    </lineage>
</organism>
<dbReference type="AlphaFoldDB" id="A0AAD7BT52"/>
<proteinExistence type="predicted"/>
<keyword evidence="2" id="KW-1185">Reference proteome</keyword>
<accession>A0AAD7BT52</accession>
<sequence length="289" mass="31999">MDFDLTQIPQAHATRIFHTALGYIPDDAMSVLRLGVHHSLGAINLGVSCLDAKRCPISLSDPTTRAKVQCSPLGKPLSLPEYIENNEIIENGSSRSPCRNGLGSLGGRSWVFLKRIWSRVHWGGTSFIYTGGRGIWGTIDTIYTSINCSLTRCSLFVACTSWVMHNIWDMLSPWRQIRTVELWNRMQATLDLRTAKSVIVPPDSAISYTCNCLNVIALGLLCKSNTEALISLGFCIWGGRVLRHSVDRLDVFCNPWDLRQHQNLTGVSIQCRPVVSDAVIAMSPTVALL</sequence>
<evidence type="ECO:0000313" key="1">
    <source>
        <dbReference type="EMBL" id="KAJ7629834.1"/>
    </source>
</evidence>
<protein>
    <submittedName>
        <fullName evidence="1">Uncharacterized protein</fullName>
    </submittedName>
</protein>